<sequence length="115" mass="12948">MERPAYQQLSYKTNTILLIALTLLLPFAILAFNVFIYDLSAALLPIHRKFKDFFGAIGVVSSFILYLLPSTCLIWVIARSWLMRIALIAIFLLIYTPLILVCAILAGCMFGPVCF</sequence>
<keyword evidence="1" id="KW-1133">Transmembrane helix</keyword>
<evidence type="ECO:0000313" key="3">
    <source>
        <dbReference type="Proteomes" id="UP000011932"/>
    </source>
</evidence>
<dbReference type="Proteomes" id="UP000011932">
    <property type="component" value="Chromosome"/>
</dbReference>
<dbReference type="KEGG" id="man:A11S_263"/>
<evidence type="ECO:0000313" key="2">
    <source>
        <dbReference type="EMBL" id="AGH97099.1"/>
    </source>
</evidence>
<keyword evidence="1" id="KW-0812">Transmembrane</keyword>
<protein>
    <submittedName>
        <fullName evidence="2">Uncharacterized protein</fullName>
    </submittedName>
</protein>
<evidence type="ECO:0000256" key="1">
    <source>
        <dbReference type="SAM" id="Phobius"/>
    </source>
</evidence>
<dbReference type="AlphaFoldDB" id="M4VV78"/>
<dbReference type="STRING" id="349215.A11S_263"/>
<proteinExistence type="predicted"/>
<gene>
    <name evidence="2" type="ORF">A11S_263</name>
</gene>
<dbReference type="EMBL" id="CP003538">
    <property type="protein sequence ID" value="AGH97099.1"/>
    <property type="molecule type" value="Genomic_DNA"/>
</dbReference>
<feature type="transmembrane region" description="Helical" evidence="1">
    <location>
        <begin position="56"/>
        <end position="78"/>
    </location>
</feature>
<keyword evidence="1" id="KW-0472">Membrane</keyword>
<accession>M4VV78</accession>
<organism evidence="2 3">
    <name type="scientific">Micavibrio aeruginosavorus EPB</name>
    <dbReference type="NCBI Taxonomy" id="349215"/>
    <lineage>
        <taxon>Bacteria</taxon>
        <taxon>Pseudomonadati</taxon>
        <taxon>Bdellovibrionota</taxon>
        <taxon>Bdellovibrionia</taxon>
        <taxon>Bdellovibrionales</taxon>
        <taxon>Pseudobdellovibrionaceae</taxon>
        <taxon>Micavibrio</taxon>
    </lineage>
</organism>
<name>M4VV78_9BACT</name>
<feature type="transmembrane region" description="Helical" evidence="1">
    <location>
        <begin position="85"/>
        <end position="113"/>
    </location>
</feature>
<dbReference type="HOGENOM" id="CLU_2106118_0_0_5"/>
<reference evidence="2 3" key="1">
    <citation type="journal article" date="2013" name="ISME J.">
        <title>By their genes ye shall know them: genomic signatures of predatory bacteria.</title>
        <authorList>
            <person name="Pasternak Z."/>
            <person name="Pietrokovski S."/>
            <person name="Rotem O."/>
            <person name="Gophna U."/>
            <person name="Lurie-Weinberger M.N."/>
            <person name="Jurkevitch E."/>
        </authorList>
    </citation>
    <scope>NUCLEOTIDE SEQUENCE [LARGE SCALE GENOMIC DNA]</scope>
    <source>
        <strain evidence="2">EPB</strain>
    </source>
</reference>
<feature type="transmembrane region" description="Helical" evidence="1">
    <location>
        <begin position="16"/>
        <end position="36"/>
    </location>
</feature>